<dbReference type="InterPro" id="IPR000743">
    <property type="entry name" value="Glyco_hydro_28"/>
</dbReference>
<organism evidence="6 7">
    <name type="scientific">Eisenbergiella massiliensis</name>
    <dbReference type="NCBI Taxonomy" id="1720294"/>
    <lineage>
        <taxon>Bacteria</taxon>
        <taxon>Bacillati</taxon>
        <taxon>Bacillota</taxon>
        <taxon>Clostridia</taxon>
        <taxon>Lachnospirales</taxon>
        <taxon>Lachnospiraceae</taxon>
        <taxon>Eisenbergiella</taxon>
    </lineage>
</organism>
<dbReference type="GO" id="GO:0004650">
    <property type="term" value="F:polygalacturonase activity"/>
    <property type="evidence" value="ECO:0007669"/>
    <property type="project" value="InterPro"/>
</dbReference>
<dbReference type="SUPFAM" id="SSF49265">
    <property type="entry name" value="Fibronectin type III"/>
    <property type="match status" value="1"/>
</dbReference>
<evidence type="ECO:0000256" key="1">
    <source>
        <dbReference type="ARBA" id="ARBA00008834"/>
    </source>
</evidence>
<dbReference type="InterPro" id="IPR011050">
    <property type="entry name" value="Pectin_lyase_fold/virulence"/>
</dbReference>
<dbReference type="PANTHER" id="PTHR31339:SF9">
    <property type="entry name" value="PLASMIN AND FIBRONECTIN-BINDING PROTEIN A"/>
    <property type="match status" value="1"/>
</dbReference>
<dbReference type="RefSeq" id="WP_025489517.1">
    <property type="nucleotide sequence ID" value="NZ_JBKVAZ010000002.1"/>
</dbReference>
<comment type="caution">
    <text evidence="6">The sequence shown here is derived from an EMBL/GenBank/DDBJ whole genome shotgun (WGS) entry which is preliminary data.</text>
</comment>
<gene>
    <name evidence="6" type="ORF">DWY69_25720</name>
</gene>
<dbReference type="InterPro" id="IPR051801">
    <property type="entry name" value="GH28_Enzymes"/>
</dbReference>
<evidence type="ECO:0000256" key="4">
    <source>
        <dbReference type="RuleBase" id="RU361169"/>
    </source>
</evidence>
<dbReference type="AlphaFoldDB" id="A0A3E3IEM4"/>
<comment type="similarity">
    <text evidence="1 4">Belongs to the glycosyl hydrolase 28 family.</text>
</comment>
<reference evidence="6 7" key="1">
    <citation type="submission" date="2018-08" db="EMBL/GenBank/DDBJ databases">
        <title>A genome reference for cultivated species of the human gut microbiota.</title>
        <authorList>
            <person name="Zou Y."/>
            <person name="Xue W."/>
            <person name="Luo G."/>
        </authorList>
    </citation>
    <scope>NUCLEOTIDE SEQUENCE [LARGE SCALE GENOMIC DNA]</scope>
    <source>
        <strain evidence="6 7">AF26-4BH</strain>
    </source>
</reference>
<dbReference type="PROSITE" id="PS00502">
    <property type="entry name" value="POLYGALACTURONASE"/>
    <property type="match status" value="1"/>
</dbReference>
<dbReference type="PROSITE" id="PS50853">
    <property type="entry name" value="FN3"/>
    <property type="match status" value="1"/>
</dbReference>
<dbReference type="InterPro" id="IPR013783">
    <property type="entry name" value="Ig-like_fold"/>
</dbReference>
<evidence type="ECO:0000259" key="5">
    <source>
        <dbReference type="PROSITE" id="PS50853"/>
    </source>
</evidence>
<dbReference type="InterPro" id="IPR012334">
    <property type="entry name" value="Pectin_lyas_fold"/>
</dbReference>
<dbReference type="PANTHER" id="PTHR31339">
    <property type="entry name" value="PECTIN LYASE-RELATED"/>
    <property type="match status" value="1"/>
</dbReference>
<accession>A0A3E3IEM4</accession>
<evidence type="ECO:0000313" key="6">
    <source>
        <dbReference type="EMBL" id="RGE65530.1"/>
    </source>
</evidence>
<dbReference type="SUPFAM" id="SSF51126">
    <property type="entry name" value="Pectin lyase-like"/>
    <property type="match status" value="1"/>
</dbReference>
<proteinExistence type="inferred from homology"/>
<dbReference type="OrthoDB" id="9795222at2"/>
<dbReference type="SMART" id="SM00060">
    <property type="entry name" value="FN3"/>
    <property type="match status" value="1"/>
</dbReference>
<evidence type="ECO:0000256" key="3">
    <source>
        <dbReference type="ARBA" id="ARBA00023295"/>
    </source>
</evidence>
<dbReference type="InterPro" id="IPR036116">
    <property type="entry name" value="FN3_sf"/>
</dbReference>
<dbReference type="CDD" id="cd00063">
    <property type="entry name" value="FN3"/>
    <property type="match status" value="1"/>
</dbReference>
<protein>
    <submittedName>
        <fullName evidence="6">Glycoside hydrolase family 28 protein</fullName>
    </submittedName>
</protein>
<dbReference type="EMBL" id="QVLU01000034">
    <property type="protein sequence ID" value="RGE65530.1"/>
    <property type="molecule type" value="Genomic_DNA"/>
</dbReference>
<dbReference type="Pfam" id="PF00041">
    <property type="entry name" value="fn3"/>
    <property type="match status" value="1"/>
</dbReference>
<evidence type="ECO:0000256" key="2">
    <source>
        <dbReference type="ARBA" id="ARBA00022801"/>
    </source>
</evidence>
<dbReference type="Pfam" id="PF00295">
    <property type="entry name" value="Glyco_hydro_28"/>
    <property type="match status" value="1"/>
</dbReference>
<dbReference type="Gene3D" id="2.160.20.10">
    <property type="entry name" value="Single-stranded right-handed beta-helix, Pectin lyase-like"/>
    <property type="match status" value="1"/>
</dbReference>
<dbReference type="InterPro" id="IPR003961">
    <property type="entry name" value="FN3_dom"/>
</dbReference>
<dbReference type="Proteomes" id="UP000261166">
    <property type="component" value="Unassembled WGS sequence"/>
</dbReference>
<dbReference type="GO" id="GO:0005975">
    <property type="term" value="P:carbohydrate metabolic process"/>
    <property type="evidence" value="ECO:0007669"/>
    <property type="project" value="InterPro"/>
</dbReference>
<name>A0A3E3IEM4_9FIRM</name>
<sequence length="528" mass="58986">MKQTDTVRREAARIEKIYSVTTEDSVTLYWEKPEGAADCEYRISCGEEQKGITDKTHITIDGLEAETEYIFQVEAVDKGEKLSSLLPQSSRGRMSSLLPQSCRVRTGKKKERLDVTKPPYNAVGNGAVMDTRALQQAIDDCGEGQAVYLPAGVYLTGALRLHSDMELYLEENAVLQGTDRVEDYLPRIWSRFEGTELECYSSLLNLGELDHDGGYRCQNVVIRGKGTIASGGRILAERVIASERERLKDYLASLGEKIKECEKPETIPGRVRPRLINMSNCRNVVLSGVTLKNGASWNVHMIYSDSIVTHDCSFYSEGVWNGDGWDPDSSSNCTIFNCTFYTGDDSIAIKSGKNPEGNQIGRPSEHIRIFDCRCAFGHGITIGSEMSGGVDDVRIWDCDMSHSMCGIEIKGTKKRGGYVRNVHVEDCAAARILFHSVGYNDDGIGHPVPPVFENCSFERLRILGEYYGDGREWIPCEAIELCGFDVPGHELKNIVFRDIRIGSERESRKQTLSLQCCENITFERLQCI</sequence>
<feature type="domain" description="Fibronectin type-III" evidence="5">
    <location>
        <begin position="11"/>
        <end position="97"/>
    </location>
</feature>
<keyword evidence="3 4" id="KW-0326">Glycosidase</keyword>
<dbReference type="Gene3D" id="2.60.40.10">
    <property type="entry name" value="Immunoglobulins"/>
    <property type="match status" value="1"/>
</dbReference>
<keyword evidence="2 4" id="KW-0378">Hydrolase</keyword>
<evidence type="ECO:0000313" key="7">
    <source>
        <dbReference type="Proteomes" id="UP000261166"/>
    </source>
</evidence>